<evidence type="ECO:0000256" key="1">
    <source>
        <dbReference type="SAM" id="MobiDB-lite"/>
    </source>
</evidence>
<dbReference type="PANTHER" id="PTHR34348:SF1">
    <property type="entry name" value="SURFEIT LOCUS PROTEIN 2"/>
    <property type="match status" value="1"/>
</dbReference>
<reference evidence="2" key="1">
    <citation type="submission" date="2019-05" db="EMBL/GenBank/DDBJ databases">
        <authorList>
            <person name="Zhang S."/>
            <person name="Liu J."/>
        </authorList>
    </citation>
    <scope>NUCLEOTIDE SEQUENCE [LARGE SCALE GENOMIC DNA]</scope>
</reference>
<name>A0A8C0A4M9_BOSMU</name>
<protein>
    <submittedName>
        <fullName evidence="2">Surfeit 2</fullName>
    </submittedName>
</protein>
<gene>
    <name evidence="2" type="primary">SURF2</name>
</gene>
<feature type="compositionally biased region" description="Basic and acidic residues" evidence="1">
    <location>
        <begin position="203"/>
        <end position="222"/>
    </location>
</feature>
<dbReference type="Proteomes" id="UP000694520">
    <property type="component" value="Chromosome 9"/>
</dbReference>
<evidence type="ECO:0000313" key="3">
    <source>
        <dbReference type="Proteomes" id="UP000694520"/>
    </source>
</evidence>
<dbReference type="GO" id="GO:0005730">
    <property type="term" value="C:nucleolus"/>
    <property type="evidence" value="ECO:0007669"/>
    <property type="project" value="Ensembl"/>
</dbReference>
<accession>A0A8C0A4M9</accession>
<proteinExistence type="predicted"/>
<evidence type="ECO:0000313" key="2">
    <source>
        <dbReference type="Ensembl" id="ENSBGRP00000005669.1"/>
    </source>
</evidence>
<feature type="region of interest" description="Disordered" evidence="1">
    <location>
        <begin position="305"/>
        <end position="338"/>
    </location>
</feature>
<dbReference type="AlphaFoldDB" id="A0A8C0A4M9"/>
<sequence length="338" mass="37915">MSELPADVRAFLREHPSLRLEPGACKVRCALTGHELPCRLPELQVYTRGKKYQRLVRASPAFDYAEFEPHIVPSTKNPHQLFCKLTLRHINKSPEHVLRHTQGQRYQRALRKYEECQERGVEFVPACLLHKRRRREDQQDGDGPPRPREAFWEPPSSDDGAAPSDSDDSMTDLYPPELFAKKDPEATGPGDSTDDFLTEDEDEKPRCPREPGPEDSRALEAGRERVLKRRKVVLALGLRARQHLPIAVGFSFFRKKSDTFFLKAEISSQQYTRRAGGATRSGRGCFLVCACAEGAAGSRLRARGLRQGGQSAAQEPRGRDSITAPGTCETGAGKKLRQ</sequence>
<dbReference type="GO" id="GO:0005886">
    <property type="term" value="C:plasma membrane"/>
    <property type="evidence" value="ECO:0007669"/>
    <property type="project" value="Ensembl"/>
</dbReference>
<dbReference type="Ensembl" id="ENSBGRT00000006493.1">
    <property type="protein sequence ID" value="ENSBGRP00000005669.1"/>
    <property type="gene ID" value="ENSBGRG00000003491.1"/>
</dbReference>
<feature type="compositionally biased region" description="Basic and acidic residues" evidence="1">
    <location>
        <begin position="135"/>
        <end position="151"/>
    </location>
</feature>
<dbReference type="InterPro" id="IPR008833">
    <property type="entry name" value="Surf2"/>
</dbReference>
<keyword evidence="3" id="KW-1185">Reference proteome</keyword>
<feature type="compositionally biased region" description="Acidic residues" evidence="1">
    <location>
        <begin position="192"/>
        <end position="202"/>
    </location>
</feature>
<dbReference type="Pfam" id="PF05477">
    <property type="entry name" value="SURF2"/>
    <property type="match status" value="1"/>
</dbReference>
<dbReference type="GO" id="GO:0016607">
    <property type="term" value="C:nuclear speck"/>
    <property type="evidence" value="ECO:0007669"/>
    <property type="project" value="Ensembl"/>
</dbReference>
<dbReference type="Ensembl" id="ENSBGRT00000006484.1">
    <property type="protein sequence ID" value="ENSBGRP00000005660.1"/>
    <property type="gene ID" value="ENSBGRG00000003491.1"/>
</dbReference>
<dbReference type="PANTHER" id="PTHR34348">
    <property type="entry name" value="SURFEIT LOCUS PROTEIN 2"/>
    <property type="match status" value="1"/>
</dbReference>
<feature type="compositionally biased region" description="Low complexity" evidence="1">
    <location>
        <begin position="154"/>
        <end position="164"/>
    </location>
</feature>
<dbReference type="GeneTree" id="ENSGT00390000016800"/>
<organism evidence="2 3">
    <name type="scientific">Bos mutus grunniens</name>
    <name type="common">Wild yak</name>
    <name type="synonym">Bos grunniens</name>
    <dbReference type="NCBI Taxonomy" id="30521"/>
    <lineage>
        <taxon>Eukaryota</taxon>
        <taxon>Metazoa</taxon>
        <taxon>Chordata</taxon>
        <taxon>Craniata</taxon>
        <taxon>Vertebrata</taxon>
        <taxon>Euteleostomi</taxon>
        <taxon>Mammalia</taxon>
        <taxon>Eutheria</taxon>
        <taxon>Laurasiatheria</taxon>
        <taxon>Artiodactyla</taxon>
        <taxon>Ruminantia</taxon>
        <taxon>Pecora</taxon>
        <taxon>Bovidae</taxon>
        <taxon>Bovinae</taxon>
        <taxon>Bos</taxon>
    </lineage>
</organism>
<feature type="region of interest" description="Disordered" evidence="1">
    <location>
        <begin position="133"/>
        <end position="222"/>
    </location>
</feature>
<reference evidence="2" key="2">
    <citation type="submission" date="2025-05" db="UniProtKB">
        <authorList>
            <consortium name="Ensembl"/>
        </authorList>
    </citation>
    <scope>IDENTIFICATION</scope>
</reference>